<name>A0A2R8BVS2_9RHOB</name>
<dbReference type="OrthoDB" id="7362103at2"/>
<organism evidence="4 5">
    <name type="scientific">Palleronia abyssalis</name>
    <dbReference type="NCBI Taxonomy" id="1501240"/>
    <lineage>
        <taxon>Bacteria</taxon>
        <taxon>Pseudomonadati</taxon>
        <taxon>Pseudomonadota</taxon>
        <taxon>Alphaproteobacteria</taxon>
        <taxon>Rhodobacterales</taxon>
        <taxon>Roseobacteraceae</taxon>
        <taxon>Palleronia</taxon>
    </lineage>
</organism>
<feature type="domain" description="DUF4174" evidence="3">
    <location>
        <begin position="50"/>
        <end position="151"/>
    </location>
</feature>
<keyword evidence="5" id="KW-1185">Reference proteome</keyword>
<feature type="chain" id="PRO_5015337393" description="DUF4174 domain-containing protein" evidence="2">
    <location>
        <begin position="25"/>
        <end position="157"/>
    </location>
</feature>
<dbReference type="InterPro" id="IPR025232">
    <property type="entry name" value="DUF4174"/>
</dbReference>
<dbReference type="RefSeq" id="WP_108894114.1">
    <property type="nucleotide sequence ID" value="NZ_ONZF01000004.1"/>
</dbReference>
<dbReference type="Pfam" id="PF13778">
    <property type="entry name" value="DUF4174"/>
    <property type="match status" value="1"/>
</dbReference>
<accession>A0A2R8BVS2</accession>
<gene>
    <name evidence="4" type="ORF">PAA8504_02092</name>
</gene>
<dbReference type="AlphaFoldDB" id="A0A2R8BVS2"/>
<keyword evidence="1 2" id="KW-0732">Signal</keyword>
<dbReference type="Proteomes" id="UP000244912">
    <property type="component" value="Unassembled WGS sequence"/>
</dbReference>
<evidence type="ECO:0000313" key="4">
    <source>
        <dbReference type="EMBL" id="SPJ24264.1"/>
    </source>
</evidence>
<evidence type="ECO:0000259" key="3">
    <source>
        <dbReference type="Pfam" id="PF13778"/>
    </source>
</evidence>
<sequence>MKIRTLLSVALSIAALAAPVPLLAQEDGQSAVARWQADPTTIFDSTEVDLDEFLWIARPVVVFGDAPQQPAFQDQMDLIARRIDDLARRDVVVVTDSDPDAGSEIRTALRPRGFQMTLIGKDGEVKLRKPSPWSVREISRSIDKMPMRQREIRDGGS</sequence>
<reference evidence="4 5" key="1">
    <citation type="submission" date="2018-03" db="EMBL/GenBank/DDBJ databases">
        <authorList>
            <person name="Keele B.F."/>
        </authorList>
    </citation>
    <scope>NUCLEOTIDE SEQUENCE [LARGE SCALE GENOMIC DNA]</scope>
    <source>
        <strain evidence="4 5">CECT 8504</strain>
    </source>
</reference>
<dbReference type="EMBL" id="ONZF01000004">
    <property type="protein sequence ID" value="SPJ24264.1"/>
    <property type="molecule type" value="Genomic_DNA"/>
</dbReference>
<feature type="signal peptide" evidence="2">
    <location>
        <begin position="1"/>
        <end position="24"/>
    </location>
</feature>
<evidence type="ECO:0000256" key="2">
    <source>
        <dbReference type="SAM" id="SignalP"/>
    </source>
</evidence>
<proteinExistence type="predicted"/>
<evidence type="ECO:0000313" key="5">
    <source>
        <dbReference type="Proteomes" id="UP000244912"/>
    </source>
</evidence>
<evidence type="ECO:0000256" key="1">
    <source>
        <dbReference type="ARBA" id="ARBA00022729"/>
    </source>
</evidence>
<protein>
    <recommendedName>
        <fullName evidence="3">DUF4174 domain-containing protein</fullName>
    </recommendedName>
</protein>